<comment type="caution">
    <text evidence="2">The sequence shown here is derived from an EMBL/GenBank/DDBJ whole genome shotgun (WGS) entry which is preliminary data.</text>
</comment>
<reference evidence="2" key="2">
    <citation type="journal article" date="2024" name="Plant">
        <title>Genomic evolution and insights into agronomic trait innovations of Sesamum species.</title>
        <authorList>
            <person name="Miao H."/>
            <person name="Wang L."/>
            <person name="Qu L."/>
            <person name="Liu H."/>
            <person name="Sun Y."/>
            <person name="Le M."/>
            <person name="Wang Q."/>
            <person name="Wei S."/>
            <person name="Zheng Y."/>
            <person name="Lin W."/>
            <person name="Duan Y."/>
            <person name="Cao H."/>
            <person name="Xiong S."/>
            <person name="Wang X."/>
            <person name="Wei L."/>
            <person name="Li C."/>
            <person name="Ma Q."/>
            <person name="Ju M."/>
            <person name="Zhao R."/>
            <person name="Li G."/>
            <person name="Mu C."/>
            <person name="Tian Q."/>
            <person name="Mei H."/>
            <person name="Zhang T."/>
            <person name="Gao T."/>
            <person name="Zhang H."/>
        </authorList>
    </citation>
    <scope>NUCLEOTIDE SEQUENCE</scope>
    <source>
        <strain evidence="2">KEN8</strain>
    </source>
</reference>
<reference evidence="2" key="1">
    <citation type="submission" date="2020-06" db="EMBL/GenBank/DDBJ databases">
        <authorList>
            <person name="Li T."/>
            <person name="Hu X."/>
            <person name="Zhang T."/>
            <person name="Song X."/>
            <person name="Zhang H."/>
            <person name="Dai N."/>
            <person name="Sheng W."/>
            <person name="Hou X."/>
            <person name="Wei L."/>
        </authorList>
    </citation>
    <scope>NUCLEOTIDE SEQUENCE</scope>
    <source>
        <strain evidence="2">KEN8</strain>
        <tissue evidence="2">Leaf</tissue>
    </source>
</reference>
<accession>A0AAW2NTW7</accession>
<dbReference type="Pfam" id="PF04646">
    <property type="entry name" value="DUF604"/>
    <property type="match status" value="1"/>
</dbReference>
<dbReference type="Gene3D" id="3.90.550.50">
    <property type="match status" value="1"/>
</dbReference>
<gene>
    <name evidence="2" type="ORF">Scaly_1750200</name>
</gene>
<sequence>MEILLPRMRSENHPPTNNHPPFPPSADQYSTGRQNQHLPHSFRHRWHRQHVETATPLLSAVRIARIVKENFQLGLDNVRWFVMGDDDTVFFTENLVNVLNKYDYKQMYYIGGISESVEQDVEHSYTMGYGGAGFAISYPLAAELVRILDGCIDRYAELYGSDQKIGGCMSEIGVPITKELGFHQPIRPTFSPSISSSSLHHLDYLQPLFPGMDRVASIRKLMNAYKYDSGRALQQSFCYDLTRNWSVSVSWGYTVQLYPFLVRAKDLNTPLQTFLTWRTWSQEPFTFNTRVLRMEPCERPVIFYFDGAQELGNGNTVTWYRRPKSVQWKQCDRNNFAAAYKVKSFNVSATYLNPRLWTKAPRRQCCEIMGGTDRKDGHVRVRIRGCNRWESVTPP</sequence>
<name>A0AAW2NTW7_9LAMI</name>
<evidence type="ECO:0000313" key="2">
    <source>
        <dbReference type="EMBL" id="KAL0347342.1"/>
    </source>
</evidence>
<dbReference type="InterPro" id="IPR006740">
    <property type="entry name" value="DUF604"/>
</dbReference>
<dbReference type="AlphaFoldDB" id="A0AAW2NTW7"/>
<organism evidence="2">
    <name type="scientific">Sesamum calycinum</name>
    <dbReference type="NCBI Taxonomy" id="2727403"/>
    <lineage>
        <taxon>Eukaryota</taxon>
        <taxon>Viridiplantae</taxon>
        <taxon>Streptophyta</taxon>
        <taxon>Embryophyta</taxon>
        <taxon>Tracheophyta</taxon>
        <taxon>Spermatophyta</taxon>
        <taxon>Magnoliopsida</taxon>
        <taxon>eudicotyledons</taxon>
        <taxon>Gunneridae</taxon>
        <taxon>Pentapetalae</taxon>
        <taxon>asterids</taxon>
        <taxon>lamiids</taxon>
        <taxon>Lamiales</taxon>
        <taxon>Pedaliaceae</taxon>
        <taxon>Sesamum</taxon>
    </lineage>
</organism>
<dbReference type="EMBL" id="JACGWM010000010">
    <property type="protein sequence ID" value="KAL0347342.1"/>
    <property type="molecule type" value="Genomic_DNA"/>
</dbReference>
<feature type="compositionally biased region" description="Polar residues" evidence="1">
    <location>
        <begin position="27"/>
        <end position="37"/>
    </location>
</feature>
<protein>
    <submittedName>
        <fullName evidence="2">Uncharacterized protein</fullName>
    </submittedName>
</protein>
<feature type="region of interest" description="Disordered" evidence="1">
    <location>
        <begin position="1"/>
        <end position="37"/>
    </location>
</feature>
<dbReference type="PANTHER" id="PTHR10811">
    <property type="entry name" value="FRINGE-RELATED"/>
    <property type="match status" value="1"/>
</dbReference>
<proteinExistence type="predicted"/>
<evidence type="ECO:0000256" key="1">
    <source>
        <dbReference type="SAM" id="MobiDB-lite"/>
    </source>
</evidence>